<dbReference type="PROSITE" id="PS50199">
    <property type="entry name" value="ZF_RANBP2_2"/>
    <property type="match status" value="1"/>
</dbReference>
<dbReference type="AlphaFoldDB" id="A0A067PVW6"/>
<keyword evidence="2 4" id="KW-0863">Zinc-finger</keyword>
<evidence type="ECO:0000313" key="8">
    <source>
        <dbReference type="Proteomes" id="UP000027265"/>
    </source>
</evidence>
<keyword evidence="1" id="KW-0479">Metal-binding</keyword>
<dbReference type="Gene3D" id="4.10.1060.10">
    <property type="entry name" value="Zinc finger, RanBP2-type"/>
    <property type="match status" value="2"/>
</dbReference>
<feature type="compositionally biased region" description="Polar residues" evidence="5">
    <location>
        <begin position="228"/>
        <end position="240"/>
    </location>
</feature>
<name>A0A067PVW6_9AGAM</name>
<evidence type="ECO:0000256" key="4">
    <source>
        <dbReference type="PROSITE-ProRule" id="PRU00322"/>
    </source>
</evidence>
<keyword evidence="3" id="KW-0862">Zinc</keyword>
<evidence type="ECO:0000256" key="5">
    <source>
        <dbReference type="SAM" id="MobiDB-lite"/>
    </source>
</evidence>
<evidence type="ECO:0000256" key="2">
    <source>
        <dbReference type="ARBA" id="ARBA00022771"/>
    </source>
</evidence>
<dbReference type="GO" id="GO:0003729">
    <property type="term" value="F:mRNA binding"/>
    <property type="evidence" value="ECO:0007669"/>
    <property type="project" value="TreeGrafter"/>
</dbReference>
<evidence type="ECO:0000256" key="1">
    <source>
        <dbReference type="ARBA" id="ARBA00022723"/>
    </source>
</evidence>
<dbReference type="SMART" id="SM00547">
    <property type="entry name" value="ZnF_RBZ"/>
    <property type="match status" value="2"/>
</dbReference>
<dbReference type="SUPFAM" id="SSF90209">
    <property type="entry name" value="Ran binding protein zinc finger-like"/>
    <property type="match status" value="2"/>
</dbReference>
<accession>A0A067PVW6</accession>
<organism evidence="7 8">
    <name type="scientific">Jaapia argillacea MUCL 33604</name>
    <dbReference type="NCBI Taxonomy" id="933084"/>
    <lineage>
        <taxon>Eukaryota</taxon>
        <taxon>Fungi</taxon>
        <taxon>Dikarya</taxon>
        <taxon>Basidiomycota</taxon>
        <taxon>Agaricomycotina</taxon>
        <taxon>Agaricomycetes</taxon>
        <taxon>Agaricomycetidae</taxon>
        <taxon>Jaapiales</taxon>
        <taxon>Jaapiaceae</taxon>
        <taxon>Jaapia</taxon>
    </lineage>
</organism>
<dbReference type="STRING" id="933084.A0A067PVW6"/>
<evidence type="ECO:0000256" key="3">
    <source>
        <dbReference type="ARBA" id="ARBA00022833"/>
    </source>
</evidence>
<sequence>MAPTATLWVAREDHTFDQPFNGGSVWAVFKTHEEARSALSLSSPSFSVTPALERDLEPFHKLRRLQLSDSVRTPHMTNIHTLSPTHSEFQTSSTFNTSYFPLHKTLDPRLTTNFYGHRSEDSLQMREAFGNGYTLSSNPPNAHSTFRLGDWICPAVHCAAHNFGRNMTCIGCGSSRPGDGLPSPVPRSPVSWMSSIRALSSPRFVGAPHLQSCESQHLPSGAAPRPVHSSTFSQPHSVSQVFRGKPPAPSYPLLTPSGRALSLGGKVQNVSNDPLTPCVMWWPDNEPLPEQGQIRPTGIISIQHPPILNTGNRGPIEHQPGDWICQKCSYLNWRRRKVCQTCFPYAEGNGDSISSAVQAERIALLASVIASQTQPSPPTSIGVSHYAGDVCDRASVSQPPPLERPSLFIDLSHPNSQPPARHQNEMSPQYVNVSPIYQTSAHRRSTPSTPCSSTNLSFCDVSRGPEPLLPSFLHEIVRSPSLSPSSSSSSGSLAESEDGLSHADVGQIYGGEVPFIARESYTSLHGGNIWQLDGEETKALTSLAERPIGSERKQARLVIDSERVAIC</sequence>
<keyword evidence="8" id="KW-1185">Reference proteome</keyword>
<dbReference type="Pfam" id="PF00641">
    <property type="entry name" value="Zn_ribbon_RanBP"/>
    <property type="match status" value="1"/>
</dbReference>
<feature type="compositionally biased region" description="Low complexity" evidence="5">
    <location>
        <begin position="480"/>
        <end position="494"/>
    </location>
</feature>
<proteinExistence type="predicted"/>
<dbReference type="PROSITE" id="PS01358">
    <property type="entry name" value="ZF_RANBP2_1"/>
    <property type="match status" value="2"/>
</dbReference>
<gene>
    <name evidence="7" type="ORF">JAAARDRAFT_135150</name>
</gene>
<feature type="region of interest" description="Disordered" evidence="5">
    <location>
        <begin position="214"/>
        <end position="241"/>
    </location>
</feature>
<evidence type="ECO:0000313" key="7">
    <source>
        <dbReference type="EMBL" id="KDQ54481.1"/>
    </source>
</evidence>
<dbReference type="InParanoid" id="A0A067PVW6"/>
<dbReference type="PANTHER" id="PTHR23111">
    <property type="entry name" value="ZINC FINGER PROTEIN"/>
    <property type="match status" value="1"/>
</dbReference>
<dbReference type="InterPro" id="IPR001876">
    <property type="entry name" value="Znf_RanBP2"/>
</dbReference>
<dbReference type="InterPro" id="IPR036443">
    <property type="entry name" value="Znf_RanBP2_sf"/>
</dbReference>
<dbReference type="HOGENOM" id="CLU_014246_1_0_1"/>
<evidence type="ECO:0000259" key="6">
    <source>
        <dbReference type="PROSITE" id="PS50199"/>
    </source>
</evidence>
<dbReference type="EMBL" id="KL197728">
    <property type="protein sequence ID" value="KDQ54481.1"/>
    <property type="molecule type" value="Genomic_DNA"/>
</dbReference>
<feature type="region of interest" description="Disordered" evidence="5">
    <location>
        <begin position="480"/>
        <end position="499"/>
    </location>
</feature>
<dbReference type="PANTHER" id="PTHR23111:SF40">
    <property type="entry name" value="RNA-BINDING PROTEIN INVOLVED IN HETEROCHROMATIN ASSEMBLY-RELATED"/>
    <property type="match status" value="1"/>
</dbReference>
<reference evidence="8" key="1">
    <citation type="journal article" date="2014" name="Proc. Natl. Acad. Sci. U.S.A.">
        <title>Extensive sampling of basidiomycete genomes demonstrates inadequacy of the white-rot/brown-rot paradigm for wood decay fungi.</title>
        <authorList>
            <person name="Riley R."/>
            <person name="Salamov A.A."/>
            <person name="Brown D.W."/>
            <person name="Nagy L.G."/>
            <person name="Floudas D."/>
            <person name="Held B.W."/>
            <person name="Levasseur A."/>
            <person name="Lombard V."/>
            <person name="Morin E."/>
            <person name="Otillar R."/>
            <person name="Lindquist E.A."/>
            <person name="Sun H."/>
            <person name="LaButti K.M."/>
            <person name="Schmutz J."/>
            <person name="Jabbour D."/>
            <person name="Luo H."/>
            <person name="Baker S.E."/>
            <person name="Pisabarro A.G."/>
            <person name="Walton J.D."/>
            <person name="Blanchette R.A."/>
            <person name="Henrissat B."/>
            <person name="Martin F."/>
            <person name="Cullen D."/>
            <person name="Hibbett D.S."/>
            <person name="Grigoriev I.V."/>
        </authorList>
    </citation>
    <scope>NUCLEOTIDE SEQUENCE [LARGE SCALE GENOMIC DNA]</scope>
    <source>
        <strain evidence="8">MUCL 33604</strain>
    </source>
</reference>
<dbReference type="Proteomes" id="UP000027265">
    <property type="component" value="Unassembled WGS sequence"/>
</dbReference>
<protein>
    <recommendedName>
        <fullName evidence="6">RanBP2-type domain-containing protein</fullName>
    </recommendedName>
</protein>
<dbReference type="GO" id="GO:0008270">
    <property type="term" value="F:zinc ion binding"/>
    <property type="evidence" value="ECO:0007669"/>
    <property type="project" value="UniProtKB-KW"/>
</dbReference>
<dbReference type="OrthoDB" id="448399at2759"/>
<feature type="region of interest" description="Disordered" evidence="5">
    <location>
        <begin position="392"/>
        <end position="429"/>
    </location>
</feature>
<feature type="domain" description="RanBP2-type" evidence="6">
    <location>
        <begin position="147"/>
        <end position="178"/>
    </location>
</feature>